<proteinExistence type="predicted"/>
<feature type="domain" description="WGR" evidence="6">
    <location>
        <begin position="12"/>
        <end position="78"/>
    </location>
</feature>
<feature type="domain" description="ATP-dependent DNA ligase family profile" evidence="5">
    <location>
        <begin position="292"/>
        <end position="342"/>
    </location>
</feature>
<evidence type="ECO:0000259" key="5">
    <source>
        <dbReference type="Pfam" id="PF01068"/>
    </source>
</evidence>
<dbReference type="InterPro" id="IPR012310">
    <property type="entry name" value="DNA_ligase_ATP-dep_cent"/>
</dbReference>
<reference evidence="7" key="1">
    <citation type="submission" date="2012-02" db="EMBL/GenBank/DDBJ databases">
        <title>Whole genome shotgun sequence of Gordonia otitidis NBRC 100426.</title>
        <authorList>
            <person name="Yoshida I."/>
            <person name="Hosoyama A."/>
            <person name="Tsuchikane K."/>
            <person name="Katsumata H."/>
            <person name="Yamazaki S."/>
            <person name="Fujita N."/>
        </authorList>
    </citation>
    <scope>NUCLEOTIDE SEQUENCE [LARGE SCALE GENOMIC DNA]</scope>
    <source>
        <strain evidence="7">NBRC 100426</strain>
    </source>
</reference>
<dbReference type="Pfam" id="PF05406">
    <property type="entry name" value="WGR"/>
    <property type="match status" value="1"/>
</dbReference>
<gene>
    <name evidence="7" type="ORF">GOOTI_202_00580</name>
</gene>
<dbReference type="PANTHER" id="PTHR47810">
    <property type="entry name" value="DNA LIGASE"/>
    <property type="match status" value="1"/>
</dbReference>
<dbReference type="Pfam" id="PF01068">
    <property type="entry name" value="DNA_ligase_A_M"/>
    <property type="match status" value="1"/>
</dbReference>
<evidence type="ECO:0000313" key="7">
    <source>
        <dbReference type="EMBL" id="GAB36202.1"/>
    </source>
</evidence>
<dbReference type="GO" id="GO:0003910">
    <property type="term" value="F:DNA ligase (ATP) activity"/>
    <property type="evidence" value="ECO:0007669"/>
    <property type="project" value="InterPro"/>
</dbReference>
<organism evidence="7 8">
    <name type="scientific">Gordonia otitidis (strain DSM 44809 / CCUG 52243 / JCM 12355 / NBRC 100426 / IFM 10032)</name>
    <dbReference type="NCBI Taxonomy" id="1108044"/>
    <lineage>
        <taxon>Bacteria</taxon>
        <taxon>Bacillati</taxon>
        <taxon>Actinomycetota</taxon>
        <taxon>Actinomycetes</taxon>
        <taxon>Mycobacteriales</taxon>
        <taxon>Gordoniaceae</taxon>
        <taxon>Gordonia</taxon>
    </lineage>
</organism>
<evidence type="ECO:0000259" key="6">
    <source>
        <dbReference type="Pfam" id="PF05406"/>
    </source>
</evidence>
<dbReference type="GO" id="GO:0006281">
    <property type="term" value="P:DNA repair"/>
    <property type="evidence" value="ECO:0007669"/>
    <property type="project" value="UniProtKB-KW"/>
</dbReference>
<dbReference type="Proteomes" id="UP000005038">
    <property type="component" value="Unassembled WGS sequence"/>
</dbReference>
<dbReference type="Gene3D" id="3.30.470.30">
    <property type="entry name" value="DNA ligase/mRNA capping enzyme"/>
    <property type="match status" value="2"/>
</dbReference>
<dbReference type="GO" id="GO:0006260">
    <property type="term" value="P:DNA replication"/>
    <property type="evidence" value="ECO:0007669"/>
    <property type="project" value="UniProtKB-KW"/>
</dbReference>
<protein>
    <recommendedName>
        <fullName evidence="9">WGR domain-containing protein</fullName>
    </recommendedName>
</protein>
<dbReference type="GO" id="GO:0005524">
    <property type="term" value="F:ATP binding"/>
    <property type="evidence" value="ECO:0007669"/>
    <property type="project" value="InterPro"/>
</dbReference>
<name>H5TRU4_GORO1</name>
<keyword evidence="4" id="KW-0234">DNA repair</keyword>
<keyword evidence="3" id="KW-0227">DNA damage</keyword>
<keyword evidence="2" id="KW-0235">DNA replication</keyword>
<dbReference type="SUPFAM" id="SSF56091">
    <property type="entry name" value="DNA ligase/mRNA capping enzyme, catalytic domain"/>
    <property type="match status" value="1"/>
</dbReference>
<sequence>MAIDIFISEATYVDPRAGHDKFYRVYTFGRSWVAQYGRNETLGTFTKVAEAADEQAATKAATAKLAGKVRKGYTPSRSGRVSFEGEVTDVTVLDRLADRLPTNGDPVPHGDAPLLPTATATSLDGDPLPDVTATVRTVLSDSGISSVTARADDLDPKLPMRPMLASVQPDTTVRNAMSSQYWVTQFKYDGDRVVVEVADGAIRVLNRQGVAKVRNVSHHHLQPFTALHSGRWVFDGEVVGRTLVLFDVAVASDGTCTWVGAGTGFSARHAVLVHLASVLGLPAVENAAPHAPVVVAPVAHDDAAKQEMLDAAVSERREGIILRHRAGTYEQGRRSEQLVKVKFIKDADVVVSALSSSKQSAELSVYDADGNLVVVGSASTIGKDRLSGSGGVAVGQVWRVLFLYVTDPERPRLTQPRLDALRADKDPHECVLAQFADAGTVKAI</sequence>
<dbReference type="Gene3D" id="2.20.140.10">
    <property type="entry name" value="WGR domain"/>
    <property type="match status" value="1"/>
</dbReference>
<keyword evidence="8" id="KW-1185">Reference proteome</keyword>
<evidence type="ECO:0000256" key="1">
    <source>
        <dbReference type="ARBA" id="ARBA00022598"/>
    </source>
</evidence>
<dbReference type="InterPro" id="IPR016059">
    <property type="entry name" value="DNA_ligase_ATP-dep_CS"/>
</dbReference>
<comment type="caution">
    <text evidence="7">The sequence shown here is derived from an EMBL/GenBank/DDBJ whole genome shotgun (WGS) entry which is preliminary data.</text>
</comment>
<evidence type="ECO:0000313" key="8">
    <source>
        <dbReference type="Proteomes" id="UP000005038"/>
    </source>
</evidence>
<evidence type="ECO:0000256" key="2">
    <source>
        <dbReference type="ARBA" id="ARBA00022705"/>
    </source>
</evidence>
<evidence type="ECO:0000256" key="4">
    <source>
        <dbReference type="ARBA" id="ARBA00023204"/>
    </source>
</evidence>
<evidence type="ECO:0008006" key="9">
    <source>
        <dbReference type="Google" id="ProtNLM"/>
    </source>
</evidence>
<accession>H5TRU4</accession>
<keyword evidence="1" id="KW-0436">Ligase</keyword>
<dbReference type="PROSITE" id="PS00333">
    <property type="entry name" value="DNA_LIGASE_A2"/>
    <property type="match status" value="1"/>
</dbReference>
<dbReference type="PANTHER" id="PTHR47810:SF1">
    <property type="entry name" value="DNA LIGASE B"/>
    <property type="match status" value="1"/>
</dbReference>
<dbReference type="InterPro" id="IPR050326">
    <property type="entry name" value="NAD_dep_DNA_ligaseB"/>
</dbReference>
<dbReference type="OrthoDB" id="9802472at2"/>
<dbReference type="InterPro" id="IPR008893">
    <property type="entry name" value="WGR_domain"/>
</dbReference>
<dbReference type="PROSITE" id="PS00697">
    <property type="entry name" value="DNA_LIGASE_A1"/>
    <property type="match status" value="1"/>
</dbReference>
<dbReference type="STRING" id="1108044.GOOTI_202_00580"/>
<dbReference type="RefSeq" id="WP_007240386.1">
    <property type="nucleotide sequence ID" value="NZ_BAFB01000202.1"/>
</dbReference>
<dbReference type="AlphaFoldDB" id="H5TRU4"/>
<dbReference type="EMBL" id="BAFB01000202">
    <property type="protein sequence ID" value="GAB36202.1"/>
    <property type="molecule type" value="Genomic_DNA"/>
</dbReference>
<dbReference type="GO" id="GO:0006310">
    <property type="term" value="P:DNA recombination"/>
    <property type="evidence" value="ECO:0007669"/>
    <property type="project" value="InterPro"/>
</dbReference>
<evidence type="ECO:0000256" key="3">
    <source>
        <dbReference type="ARBA" id="ARBA00022763"/>
    </source>
</evidence>